<feature type="region of interest" description="Disordered" evidence="1">
    <location>
        <begin position="1"/>
        <end position="25"/>
    </location>
</feature>
<dbReference type="AlphaFoldDB" id="A0A0A9HLD6"/>
<dbReference type="EMBL" id="GBRH01161272">
    <property type="protein sequence ID" value="JAE36624.1"/>
    <property type="molecule type" value="Transcribed_RNA"/>
</dbReference>
<accession>A0A0A9HLD6</accession>
<sequence>MFHGNSPRIRPEMDSSRDVSSIAQF</sequence>
<evidence type="ECO:0000313" key="2">
    <source>
        <dbReference type="EMBL" id="JAE36624.1"/>
    </source>
</evidence>
<organism evidence="2">
    <name type="scientific">Arundo donax</name>
    <name type="common">Giant reed</name>
    <name type="synonym">Donax arundinaceus</name>
    <dbReference type="NCBI Taxonomy" id="35708"/>
    <lineage>
        <taxon>Eukaryota</taxon>
        <taxon>Viridiplantae</taxon>
        <taxon>Streptophyta</taxon>
        <taxon>Embryophyta</taxon>
        <taxon>Tracheophyta</taxon>
        <taxon>Spermatophyta</taxon>
        <taxon>Magnoliopsida</taxon>
        <taxon>Liliopsida</taxon>
        <taxon>Poales</taxon>
        <taxon>Poaceae</taxon>
        <taxon>PACMAD clade</taxon>
        <taxon>Arundinoideae</taxon>
        <taxon>Arundineae</taxon>
        <taxon>Arundo</taxon>
    </lineage>
</organism>
<name>A0A0A9HLD6_ARUDO</name>
<protein>
    <submittedName>
        <fullName evidence="2">Uncharacterized protein</fullName>
    </submittedName>
</protein>
<reference evidence="2" key="1">
    <citation type="submission" date="2014-09" db="EMBL/GenBank/DDBJ databases">
        <authorList>
            <person name="Magalhaes I.L.F."/>
            <person name="Oliveira U."/>
            <person name="Santos F.R."/>
            <person name="Vidigal T.H.D.A."/>
            <person name="Brescovit A.D."/>
            <person name="Santos A.J."/>
        </authorList>
    </citation>
    <scope>NUCLEOTIDE SEQUENCE</scope>
    <source>
        <tissue evidence="2">Shoot tissue taken approximately 20 cm above the soil surface</tissue>
    </source>
</reference>
<proteinExistence type="predicted"/>
<reference evidence="2" key="2">
    <citation type="journal article" date="2015" name="Data Brief">
        <title>Shoot transcriptome of the giant reed, Arundo donax.</title>
        <authorList>
            <person name="Barrero R.A."/>
            <person name="Guerrero F.D."/>
            <person name="Moolhuijzen P."/>
            <person name="Goolsby J.A."/>
            <person name="Tidwell J."/>
            <person name="Bellgard S.E."/>
            <person name="Bellgard M.I."/>
        </authorList>
    </citation>
    <scope>NUCLEOTIDE SEQUENCE</scope>
    <source>
        <tissue evidence="2">Shoot tissue taken approximately 20 cm above the soil surface</tissue>
    </source>
</reference>
<evidence type="ECO:0000256" key="1">
    <source>
        <dbReference type="SAM" id="MobiDB-lite"/>
    </source>
</evidence>